<dbReference type="Pfam" id="PF00107">
    <property type="entry name" value="ADH_zinc_N"/>
    <property type="match status" value="1"/>
</dbReference>
<dbReference type="STRING" id="398673.A0A2P5A0A0"/>
<organism evidence="8 9">
    <name type="scientific">Trichoderma gamsii</name>
    <dbReference type="NCBI Taxonomy" id="398673"/>
    <lineage>
        <taxon>Eukaryota</taxon>
        <taxon>Fungi</taxon>
        <taxon>Dikarya</taxon>
        <taxon>Ascomycota</taxon>
        <taxon>Pezizomycotina</taxon>
        <taxon>Sordariomycetes</taxon>
        <taxon>Hypocreomycetidae</taxon>
        <taxon>Hypocreales</taxon>
        <taxon>Hypocreaceae</taxon>
        <taxon>Trichoderma</taxon>
    </lineage>
</organism>
<dbReference type="InterPro" id="IPR036291">
    <property type="entry name" value="NAD(P)-bd_dom_sf"/>
</dbReference>
<keyword evidence="6" id="KW-0520">NAD</keyword>
<sequence length="357" mass="38647">MIMEIPSVQIAALIKDPGPNAVIEIRQDYPVAQPGDNEVLLKMECSGICYSDIYVYTGNNPHYNEVPCHEGVGQVVQLGPGVTDTLLGQRVGLGWIYSVCGHCYNCTAGRDNWCVNQCNTGTDKPGTMQQYVVANADYLMPIPDELPSFHAAPFLCGGITMAGALSLCDDALEDGDTLVISGSGGGLGHLGLQIASNPKNQKHSNIIAIDTGSVKQKLSLDLGASAFIDFKTEDVVKKVMELTNGKGADVAIVVPEATEAFDQALKYLRFTGTMICAGITRMDYRFPISPTDLEYRGLTIKGCHVGTKEQMKDLLISAGKKEITPKVEVFDFLKIDELFQRVKHGDVVGRFVVQIPQ</sequence>
<comment type="caution">
    <text evidence="8">The sequence shown here is derived from an EMBL/GenBank/DDBJ whole genome shotgun (WGS) entry which is preliminary data.</text>
</comment>
<dbReference type="SMART" id="SM00829">
    <property type="entry name" value="PKS_ER"/>
    <property type="match status" value="1"/>
</dbReference>
<dbReference type="Pfam" id="PF08240">
    <property type="entry name" value="ADH_N"/>
    <property type="match status" value="1"/>
</dbReference>
<evidence type="ECO:0000256" key="6">
    <source>
        <dbReference type="ARBA" id="ARBA00023027"/>
    </source>
</evidence>
<dbReference type="FunFam" id="3.40.50.720:FF:000039">
    <property type="entry name" value="Alcohol dehydrogenase AdhP"/>
    <property type="match status" value="1"/>
</dbReference>
<dbReference type="InterPro" id="IPR013149">
    <property type="entry name" value="ADH-like_C"/>
</dbReference>
<keyword evidence="3" id="KW-0479">Metal-binding</keyword>
<keyword evidence="4" id="KW-0862">Zinc</keyword>
<keyword evidence="5" id="KW-0560">Oxidoreductase</keyword>
<comment type="cofactor">
    <cofactor evidence="1">
        <name>Zn(2+)</name>
        <dbReference type="ChEBI" id="CHEBI:29105"/>
    </cofactor>
</comment>
<dbReference type="AlphaFoldDB" id="A0A2P5A0A0"/>
<accession>A0A2P5A0A0</accession>
<dbReference type="GO" id="GO:0004022">
    <property type="term" value="F:alcohol dehydrogenase (NAD+) activity"/>
    <property type="evidence" value="ECO:0007669"/>
    <property type="project" value="TreeGrafter"/>
</dbReference>
<dbReference type="GO" id="GO:0046872">
    <property type="term" value="F:metal ion binding"/>
    <property type="evidence" value="ECO:0007669"/>
    <property type="project" value="UniProtKB-KW"/>
</dbReference>
<dbReference type="InterPro" id="IPR013154">
    <property type="entry name" value="ADH-like_N"/>
</dbReference>
<proteinExistence type="inferred from homology"/>
<dbReference type="CDD" id="cd08297">
    <property type="entry name" value="CAD3"/>
    <property type="match status" value="1"/>
</dbReference>
<evidence type="ECO:0000313" key="8">
    <source>
        <dbReference type="EMBL" id="PON29962.1"/>
    </source>
</evidence>
<dbReference type="InterPro" id="IPR011032">
    <property type="entry name" value="GroES-like_sf"/>
</dbReference>
<gene>
    <name evidence="8" type="ORF">TGAM01_v201328</name>
</gene>
<dbReference type="Proteomes" id="UP000054821">
    <property type="component" value="Unassembled WGS sequence"/>
</dbReference>
<dbReference type="Gene3D" id="3.40.50.720">
    <property type="entry name" value="NAD(P)-binding Rossmann-like Domain"/>
    <property type="match status" value="1"/>
</dbReference>
<evidence type="ECO:0000256" key="1">
    <source>
        <dbReference type="ARBA" id="ARBA00001947"/>
    </source>
</evidence>
<name>A0A2P5A0A0_9HYPO</name>
<dbReference type="EMBL" id="JPDN02000003">
    <property type="protein sequence ID" value="PON29962.1"/>
    <property type="molecule type" value="Genomic_DNA"/>
</dbReference>
<dbReference type="PANTHER" id="PTHR42940">
    <property type="entry name" value="ALCOHOL DEHYDROGENASE 1-RELATED"/>
    <property type="match status" value="1"/>
</dbReference>
<comment type="similarity">
    <text evidence="2">Belongs to the zinc-containing alcohol dehydrogenase family.</text>
</comment>
<reference evidence="8 9" key="1">
    <citation type="journal article" date="2016" name="Genome Announc.">
        <title>Draft Whole-Genome Sequence of Trichoderma gamsii T6085, a Promising Biocontrol Agent of Fusarium Head Blight on Wheat.</title>
        <authorList>
            <person name="Baroncelli R."/>
            <person name="Zapparata A."/>
            <person name="Piaggeschi G."/>
            <person name="Sarrocco S."/>
            <person name="Vannacci G."/>
        </authorList>
    </citation>
    <scope>NUCLEOTIDE SEQUENCE [LARGE SCALE GENOMIC DNA]</scope>
    <source>
        <strain evidence="8 9">T6085</strain>
    </source>
</reference>
<dbReference type="InterPro" id="IPR020843">
    <property type="entry name" value="ER"/>
</dbReference>
<evidence type="ECO:0000259" key="7">
    <source>
        <dbReference type="SMART" id="SM00829"/>
    </source>
</evidence>
<dbReference type="RefSeq" id="XP_018661958.1">
    <property type="nucleotide sequence ID" value="XM_018804690.1"/>
</dbReference>
<feature type="domain" description="Enoyl reductase (ER)" evidence="7">
    <location>
        <begin position="18"/>
        <end position="353"/>
    </location>
</feature>
<dbReference type="GeneID" id="29984773"/>
<protein>
    <recommendedName>
        <fullName evidence="7">Enoyl reductase (ER) domain-containing protein</fullName>
    </recommendedName>
</protein>
<dbReference type="GO" id="GO:0005737">
    <property type="term" value="C:cytoplasm"/>
    <property type="evidence" value="ECO:0007669"/>
    <property type="project" value="TreeGrafter"/>
</dbReference>
<evidence type="ECO:0000256" key="2">
    <source>
        <dbReference type="ARBA" id="ARBA00008072"/>
    </source>
</evidence>
<keyword evidence="9" id="KW-1185">Reference proteome</keyword>
<dbReference type="Gene3D" id="3.90.180.10">
    <property type="entry name" value="Medium-chain alcohol dehydrogenases, catalytic domain"/>
    <property type="match status" value="1"/>
</dbReference>
<dbReference type="SUPFAM" id="SSF51735">
    <property type="entry name" value="NAD(P)-binding Rossmann-fold domains"/>
    <property type="match status" value="1"/>
</dbReference>
<dbReference type="PANTHER" id="PTHR42940:SF2">
    <property type="entry name" value="DEHYDROGENASE FAMILY OXIDOREDUCTASE, PUTATIVE (JCVI)-RELATED"/>
    <property type="match status" value="1"/>
</dbReference>
<evidence type="ECO:0000256" key="5">
    <source>
        <dbReference type="ARBA" id="ARBA00023002"/>
    </source>
</evidence>
<dbReference type="SUPFAM" id="SSF50129">
    <property type="entry name" value="GroES-like"/>
    <property type="match status" value="1"/>
</dbReference>
<evidence type="ECO:0000313" key="9">
    <source>
        <dbReference type="Proteomes" id="UP000054821"/>
    </source>
</evidence>
<evidence type="ECO:0000256" key="3">
    <source>
        <dbReference type="ARBA" id="ARBA00022723"/>
    </source>
</evidence>
<evidence type="ECO:0000256" key="4">
    <source>
        <dbReference type="ARBA" id="ARBA00022833"/>
    </source>
</evidence>